<evidence type="ECO:0000256" key="1">
    <source>
        <dbReference type="SAM" id="MobiDB-lite"/>
    </source>
</evidence>
<feature type="region of interest" description="Disordered" evidence="1">
    <location>
        <begin position="81"/>
        <end position="104"/>
    </location>
</feature>
<gene>
    <name evidence="2" type="ORF">GCM10008939_24750</name>
</gene>
<reference evidence="2" key="2">
    <citation type="submission" date="2020-09" db="EMBL/GenBank/DDBJ databases">
        <authorList>
            <person name="Sun Q."/>
            <person name="Ohkuma M."/>
        </authorList>
    </citation>
    <scope>NUCLEOTIDE SEQUENCE</scope>
    <source>
        <strain evidence="2">JCM 14371</strain>
    </source>
</reference>
<evidence type="ECO:0000313" key="3">
    <source>
        <dbReference type="Proteomes" id="UP000635726"/>
    </source>
</evidence>
<comment type="caution">
    <text evidence="2">The sequence shown here is derived from an EMBL/GenBank/DDBJ whole genome shotgun (WGS) entry which is preliminary data.</text>
</comment>
<name>A0A917URC4_9DEIO</name>
<dbReference type="Proteomes" id="UP000635726">
    <property type="component" value="Unassembled WGS sequence"/>
</dbReference>
<accession>A0A917URC4</accession>
<sequence>MTPQADPDQATLLLTIDVLDDTTGMAEVEDDQGRNFELPAAWLPDAAEGRAYRALPTPGGVTFVPLAGGARELRERSKQTLLEFSDEHDEDAPSPTPPPRRSEA</sequence>
<keyword evidence="3" id="KW-1185">Reference proteome</keyword>
<protein>
    <submittedName>
        <fullName evidence="2">Uncharacterized protein</fullName>
    </submittedName>
</protein>
<evidence type="ECO:0000313" key="2">
    <source>
        <dbReference type="EMBL" id="GGJ79917.1"/>
    </source>
</evidence>
<dbReference type="RefSeq" id="WP_188963583.1">
    <property type="nucleotide sequence ID" value="NZ_BMOE01000008.1"/>
</dbReference>
<organism evidence="2 3">
    <name type="scientific">Deinococcus aquiradiocola</name>
    <dbReference type="NCBI Taxonomy" id="393059"/>
    <lineage>
        <taxon>Bacteria</taxon>
        <taxon>Thermotogati</taxon>
        <taxon>Deinococcota</taxon>
        <taxon>Deinococci</taxon>
        <taxon>Deinococcales</taxon>
        <taxon>Deinococcaceae</taxon>
        <taxon>Deinococcus</taxon>
    </lineage>
</organism>
<dbReference type="EMBL" id="BMOE01000008">
    <property type="protein sequence ID" value="GGJ79917.1"/>
    <property type="molecule type" value="Genomic_DNA"/>
</dbReference>
<dbReference type="AlphaFoldDB" id="A0A917URC4"/>
<feature type="compositionally biased region" description="Pro residues" evidence="1">
    <location>
        <begin position="94"/>
        <end position="104"/>
    </location>
</feature>
<proteinExistence type="predicted"/>
<reference evidence="2" key="1">
    <citation type="journal article" date="2014" name="Int. J. Syst. Evol. Microbiol.">
        <title>Complete genome sequence of Corynebacterium casei LMG S-19264T (=DSM 44701T), isolated from a smear-ripened cheese.</title>
        <authorList>
            <consortium name="US DOE Joint Genome Institute (JGI-PGF)"/>
            <person name="Walter F."/>
            <person name="Albersmeier A."/>
            <person name="Kalinowski J."/>
            <person name="Ruckert C."/>
        </authorList>
    </citation>
    <scope>NUCLEOTIDE SEQUENCE</scope>
    <source>
        <strain evidence="2">JCM 14371</strain>
    </source>
</reference>